<dbReference type="Pfam" id="PF06764">
    <property type="entry name" value="DUF1223"/>
    <property type="match status" value="1"/>
</dbReference>
<dbReference type="PANTHER" id="PTHR36057:SF1">
    <property type="entry name" value="LIPOPROTEIN LIPID ATTACHMENT SITE-LIKE PROTEIN, PUTATIVE (DUF1223)-RELATED"/>
    <property type="match status" value="1"/>
</dbReference>
<dbReference type="EMBL" id="JACHXN010000004">
    <property type="protein sequence ID" value="MBB3145297.1"/>
    <property type="molecule type" value="Genomic_DNA"/>
</dbReference>
<protein>
    <recommendedName>
        <fullName evidence="3">DUF1223 domain-containing protein</fullName>
    </recommendedName>
</protein>
<sequence length="239" mass="25431">MMGIQPKRSHMVSIALTAATVMLGAGGGAYADTSRPLTVVELFTSQGCSSCPPANANLIELSKRPGILALSFGVTYWDRLGWKDIFAKPEYTDRQEVYETPLGRDGPFTPQMVVNGRADVVGNRISEVDQLIKTQGTLSAPRLDLKSHSLTIGEGKAPGGNADIWLVTYNDQTVNVPVRSGENSGHTLPHKNVVHSLTKVGSWSGKPQTVTFPATKPGLRTAVLIQTPNGGPILAAATE</sequence>
<keyword evidence="2" id="KW-1185">Reference proteome</keyword>
<dbReference type="InterPro" id="IPR036249">
    <property type="entry name" value="Thioredoxin-like_sf"/>
</dbReference>
<accession>A0A839U484</accession>
<proteinExistence type="predicted"/>
<evidence type="ECO:0000313" key="1">
    <source>
        <dbReference type="EMBL" id="MBB3145297.1"/>
    </source>
</evidence>
<gene>
    <name evidence="1" type="ORF">FHS21_001702</name>
</gene>
<comment type="caution">
    <text evidence="1">The sequence shown here is derived from an EMBL/GenBank/DDBJ whole genome shotgun (WGS) entry which is preliminary data.</text>
</comment>
<dbReference type="InterPro" id="IPR010634">
    <property type="entry name" value="DUF1223"/>
</dbReference>
<name>A0A839U484_9HYPH</name>
<evidence type="ECO:0008006" key="3">
    <source>
        <dbReference type="Google" id="ProtNLM"/>
    </source>
</evidence>
<reference evidence="1 2" key="1">
    <citation type="submission" date="2020-08" db="EMBL/GenBank/DDBJ databases">
        <title>Genomic Encyclopedia of Type Strains, Phase III (KMG-III): the genomes of soil and plant-associated and newly described type strains.</title>
        <authorList>
            <person name="Whitman W."/>
        </authorList>
    </citation>
    <scope>NUCLEOTIDE SEQUENCE [LARGE SCALE GENOMIC DNA]</scope>
    <source>
        <strain evidence="1 2">CECT 7015</strain>
    </source>
</reference>
<dbReference type="PANTHER" id="PTHR36057">
    <property type="match status" value="1"/>
</dbReference>
<evidence type="ECO:0000313" key="2">
    <source>
        <dbReference type="Proteomes" id="UP000554520"/>
    </source>
</evidence>
<dbReference type="Proteomes" id="UP000554520">
    <property type="component" value="Unassembled WGS sequence"/>
</dbReference>
<dbReference type="AlphaFoldDB" id="A0A839U484"/>
<dbReference type="SUPFAM" id="SSF52833">
    <property type="entry name" value="Thioredoxin-like"/>
    <property type="match status" value="1"/>
</dbReference>
<organism evidence="1 2">
    <name type="scientific">Phyllobacterium trifolii</name>
    <dbReference type="NCBI Taxonomy" id="300193"/>
    <lineage>
        <taxon>Bacteria</taxon>
        <taxon>Pseudomonadati</taxon>
        <taxon>Pseudomonadota</taxon>
        <taxon>Alphaproteobacteria</taxon>
        <taxon>Hyphomicrobiales</taxon>
        <taxon>Phyllobacteriaceae</taxon>
        <taxon>Phyllobacterium</taxon>
    </lineage>
</organism>